<feature type="signal peptide" evidence="9">
    <location>
        <begin position="1"/>
        <end position="35"/>
    </location>
</feature>
<dbReference type="InterPro" id="IPR009010">
    <property type="entry name" value="Asp_de-COase-like_dom_sf"/>
</dbReference>
<dbReference type="RefSeq" id="WP_242163025.1">
    <property type="nucleotide sequence ID" value="NZ_JAJMLW010000001.1"/>
</dbReference>
<dbReference type="InterPro" id="IPR050612">
    <property type="entry name" value="Prok_Mopterin_Oxidored"/>
</dbReference>
<reference evidence="11" key="1">
    <citation type="submission" date="2021-11" db="EMBL/GenBank/DDBJ databases">
        <title>A Novel Adlercreutzia Species, isolated from a Allomyrina dichotoma larva feces.</title>
        <authorList>
            <person name="Suh M.K."/>
        </authorList>
    </citation>
    <scope>NUCLEOTIDE SEQUENCE</scope>
    <source>
        <strain evidence="11">JBNU-10</strain>
    </source>
</reference>
<dbReference type="InterPro" id="IPR006311">
    <property type="entry name" value="TAT_signal"/>
</dbReference>
<dbReference type="EMBL" id="JAJMLW010000001">
    <property type="protein sequence ID" value="MCI2241155.1"/>
    <property type="molecule type" value="Genomic_DNA"/>
</dbReference>
<dbReference type="Gene3D" id="3.40.50.740">
    <property type="match status" value="1"/>
</dbReference>
<dbReference type="Pfam" id="PF04879">
    <property type="entry name" value="Molybdop_Fe4S4"/>
    <property type="match status" value="1"/>
</dbReference>
<dbReference type="SMART" id="SM00926">
    <property type="entry name" value="Molybdop_Fe4S4"/>
    <property type="match status" value="1"/>
</dbReference>
<dbReference type="SUPFAM" id="SSF53706">
    <property type="entry name" value="Formate dehydrogenase/DMSO reductase, domains 1-3"/>
    <property type="match status" value="1"/>
</dbReference>
<feature type="chain" id="PRO_5045601753" evidence="9">
    <location>
        <begin position="36"/>
        <end position="897"/>
    </location>
</feature>
<dbReference type="Gene3D" id="2.40.40.20">
    <property type="match status" value="1"/>
</dbReference>
<keyword evidence="4" id="KW-0479">Metal-binding</keyword>
<dbReference type="PROSITE" id="PS51318">
    <property type="entry name" value="TAT"/>
    <property type="match status" value="1"/>
</dbReference>
<accession>A0ABS9WF12</accession>
<keyword evidence="6" id="KW-0560">Oxidoreductase</keyword>
<dbReference type="SUPFAM" id="SSF50692">
    <property type="entry name" value="ADC-like"/>
    <property type="match status" value="1"/>
</dbReference>
<feature type="domain" description="4Fe-4S Mo/W bis-MGD-type" evidence="10">
    <location>
        <begin position="55"/>
        <end position="111"/>
    </location>
</feature>
<evidence type="ECO:0000256" key="5">
    <source>
        <dbReference type="ARBA" id="ARBA00022729"/>
    </source>
</evidence>
<dbReference type="PROSITE" id="PS00551">
    <property type="entry name" value="MOLYBDOPTERIN_PROK_1"/>
    <property type="match status" value="1"/>
</dbReference>
<dbReference type="Gene3D" id="3.40.228.10">
    <property type="entry name" value="Dimethylsulfoxide Reductase, domain 2"/>
    <property type="match status" value="1"/>
</dbReference>
<dbReference type="Pfam" id="PF00384">
    <property type="entry name" value="Molybdopterin"/>
    <property type="match status" value="1"/>
</dbReference>
<dbReference type="PANTHER" id="PTHR43742">
    <property type="entry name" value="TRIMETHYLAMINE-N-OXIDE REDUCTASE"/>
    <property type="match status" value="1"/>
</dbReference>
<evidence type="ECO:0000313" key="12">
    <source>
        <dbReference type="Proteomes" id="UP001430755"/>
    </source>
</evidence>
<name>A0ABS9WF12_9ACTN</name>
<protein>
    <submittedName>
        <fullName evidence="11">Molybdopterin-dependent oxidoreductase</fullName>
    </submittedName>
</protein>
<dbReference type="InterPro" id="IPR006656">
    <property type="entry name" value="Mopterin_OxRdtase"/>
</dbReference>
<sequence>MRPTDQPIDRRSFLRIGAAAGAAAVLAAQPLTAFADEPADPGAVEAPDDKAASAGKWVMSSCQGCTSNCAVRVRVEHGRAVKVEGNPNAKGNHGCVCPNAMLALQQLYDPDRVKYPMRRTNPEKGRGIDPGFVPISWDEALGEIADKMLELRNAGEAYKLAMAKGRSTGIADVFHKALPEIYGSPNRFSHAAICAEAEKLATGALCGYWDYHDYDLLHAKYLILWGTDPISSNRQISNAISQFGKMRANAKVIVVDPRLSATAAKADKWLPIIPGTDGALASAIAHVILAEGLWNREFVGDFTDGTNYFAYGKPLDESLWQQYGKYRGGNQVYPGGPSSGDEYWFDEKKTYGICRWWNLELHDKTPEWAAEICGIDADDIYQIARDFATQKAKAVSWISPGVTMTPRGGYTGMACFALNGLAGSYETEGGILRSPSAPTGHLADLYAYKDSKAKKALKKPKADQRQYFEFVSIEKAQASHNQNTNRIADAILAEEPYGLKMMIAYWNNWVFSCTGTARWEEALAKLPYLVHITTNPSEMSQFADIVLPAKHHMFEAWGFVKNKMNLYAYLSVEQPCVETLFEARNDETEIAWDLAQKLAEKGWPNLADYYRIECRDPYTGNQPTNAEEFGESVVKIFTQPAWDPAFAAGGDDLKKWADFLKNGVWNSDRMTYKKHYSDFGTKTGKFEFYSETLKEVLQGHVDRYKRSVNELMEACNYQARDGRAFVPHYEEPYRNGDPDEFPLIFSEHRSRLNREGRSANTTWYQDFKDADPGDEPWDDVLKVNPRDMAALGLADGDEVDVVSPTGSIRVRARAWEGTRPGVVVKCYGQGHWAYGHVAAADYERAIPRGGNNNDLLVAEWEHLSSSTARHGGNTRVRVERVRSAGGAGGGQTEGEVR</sequence>
<organism evidence="11 12">
    <name type="scientific">Adlercreutzia faecimuris</name>
    <dbReference type="NCBI Taxonomy" id="2897341"/>
    <lineage>
        <taxon>Bacteria</taxon>
        <taxon>Bacillati</taxon>
        <taxon>Actinomycetota</taxon>
        <taxon>Coriobacteriia</taxon>
        <taxon>Eggerthellales</taxon>
        <taxon>Eggerthellaceae</taxon>
        <taxon>Adlercreutzia</taxon>
    </lineage>
</organism>
<proteinExistence type="inferred from homology"/>
<dbReference type="InterPro" id="IPR019546">
    <property type="entry name" value="TAT_signal_bac_arc"/>
</dbReference>
<evidence type="ECO:0000259" key="10">
    <source>
        <dbReference type="PROSITE" id="PS51669"/>
    </source>
</evidence>
<gene>
    <name evidence="11" type="ORF">LPT13_02160</name>
</gene>
<dbReference type="Proteomes" id="UP001430755">
    <property type="component" value="Unassembled WGS sequence"/>
</dbReference>
<evidence type="ECO:0000256" key="2">
    <source>
        <dbReference type="ARBA" id="ARBA00010312"/>
    </source>
</evidence>
<dbReference type="InterPro" id="IPR037946">
    <property type="entry name" value="MopB_CT_Tetrathionate"/>
</dbReference>
<dbReference type="CDD" id="cd02780">
    <property type="entry name" value="MopB_CT_Tetrathionate_Arsenate-R"/>
    <property type="match status" value="1"/>
</dbReference>
<dbReference type="Gene3D" id="2.20.25.90">
    <property type="entry name" value="ADC-like domains"/>
    <property type="match status" value="1"/>
</dbReference>
<evidence type="ECO:0000256" key="8">
    <source>
        <dbReference type="ARBA" id="ARBA00023014"/>
    </source>
</evidence>
<evidence type="ECO:0000256" key="7">
    <source>
        <dbReference type="ARBA" id="ARBA00023004"/>
    </source>
</evidence>
<evidence type="ECO:0000256" key="6">
    <source>
        <dbReference type="ARBA" id="ARBA00023002"/>
    </source>
</evidence>
<dbReference type="InterPro" id="IPR006657">
    <property type="entry name" value="MoPterin_dinucl-bd_dom"/>
</dbReference>
<evidence type="ECO:0000256" key="9">
    <source>
        <dbReference type="SAM" id="SignalP"/>
    </source>
</evidence>
<evidence type="ECO:0000313" key="11">
    <source>
        <dbReference type="EMBL" id="MCI2241155.1"/>
    </source>
</evidence>
<evidence type="ECO:0000256" key="1">
    <source>
        <dbReference type="ARBA" id="ARBA00001966"/>
    </source>
</evidence>
<dbReference type="InterPro" id="IPR006963">
    <property type="entry name" value="Mopterin_OxRdtase_4Fe-4S_dom"/>
</dbReference>
<dbReference type="Pfam" id="PF10518">
    <property type="entry name" value="TAT_signal"/>
    <property type="match status" value="1"/>
</dbReference>
<evidence type="ECO:0000256" key="3">
    <source>
        <dbReference type="ARBA" id="ARBA00022485"/>
    </source>
</evidence>
<dbReference type="PROSITE" id="PS51669">
    <property type="entry name" value="4FE4S_MOW_BIS_MGD"/>
    <property type="match status" value="1"/>
</dbReference>
<dbReference type="InterPro" id="IPR027467">
    <property type="entry name" value="MopterinOxRdtase_cofactor_BS"/>
</dbReference>
<keyword evidence="8" id="KW-0411">Iron-sulfur</keyword>
<keyword evidence="5 9" id="KW-0732">Signal</keyword>
<comment type="caution">
    <text evidence="11">The sequence shown here is derived from an EMBL/GenBank/DDBJ whole genome shotgun (WGS) entry which is preliminary data.</text>
</comment>
<dbReference type="Pfam" id="PF01568">
    <property type="entry name" value="Molydop_binding"/>
    <property type="match status" value="1"/>
</dbReference>
<comment type="similarity">
    <text evidence="2">Belongs to the prokaryotic molybdopterin-containing oxidoreductase family.</text>
</comment>
<evidence type="ECO:0000256" key="4">
    <source>
        <dbReference type="ARBA" id="ARBA00022723"/>
    </source>
</evidence>
<keyword evidence="3" id="KW-0004">4Fe-4S</keyword>
<keyword evidence="12" id="KW-1185">Reference proteome</keyword>
<keyword evidence="7" id="KW-0408">Iron</keyword>
<comment type="cofactor">
    <cofactor evidence="1">
        <name>[4Fe-4S] cluster</name>
        <dbReference type="ChEBI" id="CHEBI:49883"/>
    </cofactor>
</comment>